<feature type="compositionally biased region" description="Polar residues" evidence="3">
    <location>
        <begin position="346"/>
        <end position="358"/>
    </location>
</feature>
<feature type="compositionally biased region" description="Low complexity" evidence="3">
    <location>
        <begin position="19"/>
        <end position="29"/>
    </location>
</feature>
<dbReference type="PANTHER" id="PTHR18870">
    <property type="entry name" value="PROTEIN TAG-278-RELATED"/>
    <property type="match status" value="1"/>
</dbReference>
<keyword evidence="5" id="KW-1185">Reference proteome</keyword>
<protein>
    <submittedName>
        <fullName evidence="4">Uncharacterized protein</fullName>
    </submittedName>
</protein>
<evidence type="ECO:0000313" key="5">
    <source>
        <dbReference type="Proteomes" id="UP001209878"/>
    </source>
</evidence>
<feature type="region of interest" description="Disordered" evidence="3">
    <location>
        <begin position="10"/>
        <end position="29"/>
    </location>
</feature>
<dbReference type="Proteomes" id="UP001209878">
    <property type="component" value="Unassembled WGS sequence"/>
</dbReference>
<feature type="coiled-coil region" evidence="2">
    <location>
        <begin position="175"/>
        <end position="250"/>
    </location>
</feature>
<reference evidence="4" key="1">
    <citation type="journal article" date="2023" name="Mol. Biol. Evol.">
        <title>Third-Generation Sequencing Reveals the Adaptive Role of the Epigenome in Three Deep-Sea Polychaetes.</title>
        <authorList>
            <person name="Perez M."/>
            <person name="Aroh O."/>
            <person name="Sun Y."/>
            <person name="Lan Y."/>
            <person name="Juniper S.K."/>
            <person name="Young C.R."/>
            <person name="Angers B."/>
            <person name="Qian P.Y."/>
        </authorList>
    </citation>
    <scope>NUCLEOTIDE SEQUENCE</scope>
    <source>
        <strain evidence="4">R07B-5</strain>
    </source>
</reference>
<proteinExistence type="predicted"/>
<sequence length="440" mass="49481">MKKINVHVRGGVRGRDVTTGRARSATGTATVTDTENSYGFRMSKKVAELTQVVHMLFVRNHEKEIENEALRVAYEDEIAEVIADAKSRLLALETDKRAQASRHAEETALCERRLVDAREQSSAECRDRVTTLESELRDVKSECGNVRDLLINAQKDIERLKHGHLIELSAKQQDIDARQNEISRMKSYISRLEQNTRGADNEAQRMRDIIKSNKHLSAKIADLQTQVDGLRREKQQLIASNRLLEAENNKPRPVVQPPTGSSMARPEFSGVPIAVFMDCKEETKRLREQVAKFRMELSNRESNFNRMFTEKQPIVVDHGGGARFAAIRQRRSLPDMGYRRPPRRQSWASSTASLQSGADSDVDEDRIVELSSAPASAANTSLSICVSSGRCLPHLSADSAKARPPRLLKPRPPRELISAKARAWLIIEHNATTRPFGVKH</sequence>
<evidence type="ECO:0000256" key="1">
    <source>
        <dbReference type="ARBA" id="ARBA00023054"/>
    </source>
</evidence>
<dbReference type="AlphaFoldDB" id="A0AAD9NWE6"/>
<evidence type="ECO:0000256" key="2">
    <source>
        <dbReference type="SAM" id="Coils"/>
    </source>
</evidence>
<name>A0AAD9NWE6_RIDPI</name>
<comment type="caution">
    <text evidence="4">The sequence shown here is derived from an EMBL/GenBank/DDBJ whole genome shotgun (WGS) entry which is preliminary data.</text>
</comment>
<accession>A0AAD9NWE6</accession>
<dbReference type="EMBL" id="JAODUO010000312">
    <property type="protein sequence ID" value="KAK2183414.1"/>
    <property type="molecule type" value="Genomic_DNA"/>
</dbReference>
<organism evidence="4 5">
    <name type="scientific">Ridgeia piscesae</name>
    <name type="common">Tubeworm</name>
    <dbReference type="NCBI Taxonomy" id="27915"/>
    <lineage>
        <taxon>Eukaryota</taxon>
        <taxon>Metazoa</taxon>
        <taxon>Spiralia</taxon>
        <taxon>Lophotrochozoa</taxon>
        <taxon>Annelida</taxon>
        <taxon>Polychaeta</taxon>
        <taxon>Sedentaria</taxon>
        <taxon>Canalipalpata</taxon>
        <taxon>Sabellida</taxon>
        <taxon>Siboglinidae</taxon>
        <taxon>Ridgeia</taxon>
    </lineage>
</organism>
<evidence type="ECO:0000313" key="4">
    <source>
        <dbReference type="EMBL" id="KAK2183414.1"/>
    </source>
</evidence>
<dbReference type="PANTHER" id="PTHR18870:SF9">
    <property type="entry name" value="PROTEIN TAG-278-RELATED"/>
    <property type="match status" value="1"/>
</dbReference>
<gene>
    <name evidence="4" type="ORF">NP493_313g05015</name>
</gene>
<keyword evidence="1 2" id="KW-0175">Coiled coil</keyword>
<feature type="region of interest" description="Disordered" evidence="3">
    <location>
        <begin position="332"/>
        <end position="363"/>
    </location>
</feature>
<evidence type="ECO:0000256" key="3">
    <source>
        <dbReference type="SAM" id="MobiDB-lite"/>
    </source>
</evidence>